<protein>
    <submittedName>
        <fullName evidence="2">Sel1 repeat protein</fullName>
    </submittedName>
</protein>
<dbReference type="SUPFAM" id="SSF81901">
    <property type="entry name" value="HCP-like"/>
    <property type="match status" value="1"/>
</dbReference>
<dbReference type="SMART" id="SM00671">
    <property type="entry name" value="SEL1"/>
    <property type="match status" value="3"/>
</dbReference>
<accession>A0A0J7KMB4</accession>
<dbReference type="InterPro" id="IPR006597">
    <property type="entry name" value="Sel1-like"/>
</dbReference>
<gene>
    <name evidence="2" type="ORF">RF55_8754</name>
</gene>
<dbReference type="AlphaFoldDB" id="A0A0J7KMB4"/>
<dbReference type="PANTHER" id="PTHR11102">
    <property type="entry name" value="SEL-1-LIKE PROTEIN"/>
    <property type="match status" value="1"/>
</dbReference>
<dbReference type="OrthoDB" id="272077at2759"/>
<proteinExistence type="inferred from homology"/>
<dbReference type="PaxDb" id="67767-A0A0J7KMB4"/>
<keyword evidence="3" id="KW-1185">Reference proteome</keyword>
<sequence length="172" mass="19346">MVLFDGALTAWRLPALQEQAEAGNTEAQFGLGRVYWYGAGLMVKNPEEPFPIKQNYYKAVIWFEEAAKKGESRAQDYLGLAYASGAGGKHVDLKQAFEWFEKSALQNNLCAQIHLAQAYAKGAGVEKDCRRANDWVHQAVSSPEWNKEWIINCDEKSESLQKIEKEGLECVN</sequence>
<evidence type="ECO:0000256" key="1">
    <source>
        <dbReference type="ARBA" id="ARBA00038101"/>
    </source>
</evidence>
<dbReference type="STRING" id="67767.A0A0J7KMB4"/>
<dbReference type="Pfam" id="PF08238">
    <property type="entry name" value="Sel1"/>
    <property type="match status" value="4"/>
</dbReference>
<evidence type="ECO:0000313" key="2">
    <source>
        <dbReference type="EMBL" id="KMQ91384.1"/>
    </source>
</evidence>
<dbReference type="PANTHER" id="PTHR11102:SF160">
    <property type="entry name" value="ERAD-ASSOCIATED E3 UBIQUITIN-PROTEIN LIGASE COMPONENT HRD3"/>
    <property type="match status" value="1"/>
</dbReference>
<dbReference type="Gene3D" id="1.25.40.10">
    <property type="entry name" value="Tetratricopeptide repeat domain"/>
    <property type="match status" value="1"/>
</dbReference>
<comment type="similarity">
    <text evidence="1">Belongs to the sel-1 family.</text>
</comment>
<name>A0A0J7KMB4_LASNI</name>
<evidence type="ECO:0000313" key="3">
    <source>
        <dbReference type="Proteomes" id="UP000036403"/>
    </source>
</evidence>
<reference evidence="2 3" key="1">
    <citation type="submission" date="2015-04" db="EMBL/GenBank/DDBJ databases">
        <title>Lasius niger genome sequencing.</title>
        <authorList>
            <person name="Konorov E.A."/>
            <person name="Nikitin M.A."/>
            <person name="Kirill M.V."/>
            <person name="Chang P."/>
        </authorList>
    </citation>
    <scope>NUCLEOTIDE SEQUENCE [LARGE SCALE GENOMIC DNA]</scope>
    <source>
        <tissue evidence="2">Whole</tissue>
    </source>
</reference>
<organism evidence="2 3">
    <name type="scientific">Lasius niger</name>
    <name type="common">Black garden ant</name>
    <dbReference type="NCBI Taxonomy" id="67767"/>
    <lineage>
        <taxon>Eukaryota</taxon>
        <taxon>Metazoa</taxon>
        <taxon>Ecdysozoa</taxon>
        <taxon>Arthropoda</taxon>
        <taxon>Hexapoda</taxon>
        <taxon>Insecta</taxon>
        <taxon>Pterygota</taxon>
        <taxon>Neoptera</taxon>
        <taxon>Endopterygota</taxon>
        <taxon>Hymenoptera</taxon>
        <taxon>Apocrita</taxon>
        <taxon>Aculeata</taxon>
        <taxon>Formicoidea</taxon>
        <taxon>Formicidae</taxon>
        <taxon>Formicinae</taxon>
        <taxon>Lasius</taxon>
        <taxon>Lasius</taxon>
    </lineage>
</organism>
<dbReference type="EMBL" id="LBMM01005604">
    <property type="protein sequence ID" value="KMQ91384.1"/>
    <property type="molecule type" value="Genomic_DNA"/>
</dbReference>
<comment type="caution">
    <text evidence="2">The sequence shown here is derived from an EMBL/GenBank/DDBJ whole genome shotgun (WGS) entry which is preliminary data.</text>
</comment>
<dbReference type="InterPro" id="IPR050767">
    <property type="entry name" value="Sel1_AlgK"/>
</dbReference>
<dbReference type="InterPro" id="IPR011990">
    <property type="entry name" value="TPR-like_helical_dom_sf"/>
</dbReference>
<dbReference type="Proteomes" id="UP000036403">
    <property type="component" value="Unassembled WGS sequence"/>
</dbReference>